<dbReference type="EMBL" id="ML977340">
    <property type="protein sequence ID" value="KAF2110003.1"/>
    <property type="molecule type" value="Genomic_DNA"/>
</dbReference>
<name>A0A6A5YSP6_9PLEO</name>
<dbReference type="Proteomes" id="UP000799770">
    <property type="component" value="Unassembled WGS sequence"/>
</dbReference>
<accession>A0A6A5YSP6</accession>
<sequence length="382" mass="43818">MEYLGTTRPKPLDFRVRGTYDENKKLVVININGKDIKWHREGLNHVRIRLAAIRVWLDDIRHQIKCFLLQGSFVLRTRWEIECVLEVQVNRIQKIVDIDELTLDLPEDVEKDSTLKAMIDGLKNDLVTIQRDSTLNEVQTAARGFPESPERPSMGIPRASSRELLVSLIVFARTNDTPAHELWEEIVRTLQARLVTELELIRPFLGCRGNRTKRQRSFWSVTIVYCFTCGITGATNSRLQDFYPEIQECLSHMWSARVPKSWLLKRYHDLYEAMKKRAAAGKQPEKPPADVSMANHLTQAFDIDLKPLAMCRVCKELRGNTELLTLKPTSTIYPACSCAECVCTFCCRSIDSCLLGPAESLEKGGAELVERLRELQKLRFNI</sequence>
<evidence type="ECO:0000313" key="2">
    <source>
        <dbReference type="Proteomes" id="UP000799770"/>
    </source>
</evidence>
<dbReference type="AlphaFoldDB" id="A0A6A5YSP6"/>
<reference evidence="1" key="1">
    <citation type="journal article" date="2020" name="Stud. Mycol.">
        <title>101 Dothideomycetes genomes: a test case for predicting lifestyles and emergence of pathogens.</title>
        <authorList>
            <person name="Haridas S."/>
            <person name="Albert R."/>
            <person name="Binder M."/>
            <person name="Bloem J."/>
            <person name="Labutti K."/>
            <person name="Salamov A."/>
            <person name="Andreopoulos B."/>
            <person name="Baker S."/>
            <person name="Barry K."/>
            <person name="Bills G."/>
            <person name="Bluhm B."/>
            <person name="Cannon C."/>
            <person name="Castanera R."/>
            <person name="Culley D."/>
            <person name="Daum C."/>
            <person name="Ezra D."/>
            <person name="Gonzalez J."/>
            <person name="Henrissat B."/>
            <person name="Kuo A."/>
            <person name="Liang C."/>
            <person name="Lipzen A."/>
            <person name="Lutzoni F."/>
            <person name="Magnuson J."/>
            <person name="Mondo S."/>
            <person name="Nolan M."/>
            <person name="Ohm R."/>
            <person name="Pangilinan J."/>
            <person name="Park H.-J."/>
            <person name="Ramirez L."/>
            <person name="Alfaro M."/>
            <person name="Sun H."/>
            <person name="Tritt A."/>
            <person name="Yoshinaga Y."/>
            <person name="Zwiers L.-H."/>
            <person name="Turgeon B."/>
            <person name="Goodwin S."/>
            <person name="Spatafora J."/>
            <person name="Crous P."/>
            <person name="Grigoriev I."/>
        </authorList>
    </citation>
    <scope>NUCLEOTIDE SEQUENCE</scope>
    <source>
        <strain evidence="1">CBS 627.86</strain>
    </source>
</reference>
<protein>
    <submittedName>
        <fullName evidence="1">Uncharacterized protein</fullName>
    </submittedName>
</protein>
<proteinExistence type="predicted"/>
<keyword evidence="2" id="KW-1185">Reference proteome</keyword>
<gene>
    <name evidence="1" type="ORF">BDV96DRAFT_604473</name>
</gene>
<organism evidence="1 2">
    <name type="scientific">Lophiotrema nucula</name>
    <dbReference type="NCBI Taxonomy" id="690887"/>
    <lineage>
        <taxon>Eukaryota</taxon>
        <taxon>Fungi</taxon>
        <taxon>Dikarya</taxon>
        <taxon>Ascomycota</taxon>
        <taxon>Pezizomycotina</taxon>
        <taxon>Dothideomycetes</taxon>
        <taxon>Pleosporomycetidae</taxon>
        <taxon>Pleosporales</taxon>
        <taxon>Lophiotremataceae</taxon>
        <taxon>Lophiotrema</taxon>
    </lineage>
</organism>
<evidence type="ECO:0000313" key="1">
    <source>
        <dbReference type="EMBL" id="KAF2110003.1"/>
    </source>
</evidence>